<dbReference type="SUPFAM" id="SSF56645">
    <property type="entry name" value="Acyl-CoA dehydrogenase NM domain-like"/>
    <property type="match status" value="1"/>
</dbReference>
<dbReference type="Gene3D" id="2.40.110.10">
    <property type="entry name" value="Butyryl-CoA Dehydrogenase, subunit A, domain 2"/>
    <property type="match status" value="1"/>
</dbReference>
<gene>
    <name evidence="1" type="ORF">GGR41_002157</name>
</gene>
<keyword evidence="2" id="KW-1185">Reference proteome</keyword>
<sequence length="345" mass="37213">MEKAVMSFTQSAALSIASRYRANQNSTAKADLLDVLGSCQDLPLPGSGHTLARWRRLADVAALDLVCAKLFESHTDALAILAELGQTHLIEDEGLWAVWCAEPPSHRVHLNASPTFSDGVSIHGTKAWCSGANEVSHALISCWDENNKQFLVAVDMDQPGVIVTTDGWQAVGMGATESVDVIFDYAEAQQVSSADQYIQRPGFLHGAAGIAACWYGAAASIAHYLIQHVQQRPDDVHAQAHLGVIDIALAQAASLLRVAAHAIDHSPTSPCEREVWRARLAVEAAVETVLQRVPRALGAGPLCKQAHLANQMADLPVFLRQSHAERDLAAHGIRIAQEETAQWKL</sequence>
<dbReference type="RefSeq" id="WP_229711198.1">
    <property type="nucleotide sequence ID" value="NZ_BMCQ01000005.1"/>
</dbReference>
<dbReference type="EMBL" id="JAATIZ010000004">
    <property type="protein sequence ID" value="NJB65902.1"/>
    <property type="molecule type" value="Genomic_DNA"/>
</dbReference>
<name>A0ABX0WT26_9BURK</name>
<evidence type="ECO:0008006" key="3">
    <source>
        <dbReference type="Google" id="ProtNLM"/>
    </source>
</evidence>
<dbReference type="Proteomes" id="UP000783934">
    <property type="component" value="Unassembled WGS sequence"/>
</dbReference>
<protein>
    <recommendedName>
        <fullName evidence="3">Acyl-CoA dehydrogenase</fullName>
    </recommendedName>
</protein>
<comment type="caution">
    <text evidence="1">The sequence shown here is derived from an EMBL/GenBank/DDBJ whole genome shotgun (WGS) entry which is preliminary data.</text>
</comment>
<evidence type="ECO:0000313" key="1">
    <source>
        <dbReference type="EMBL" id="NJB65902.1"/>
    </source>
</evidence>
<dbReference type="InterPro" id="IPR009100">
    <property type="entry name" value="AcylCoA_DH/oxidase_NM_dom_sf"/>
</dbReference>
<organism evidence="1 2">
    <name type="scientific">Paenalcaligenes hominis</name>
    <dbReference type="NCBI Taxonomy" id="643674"/>
    <lineage>
        <taxon>Bacteria</taxon>
        <taxon>Pseudomonadati</taxon>
        <taxon>Pseudomonadota</taxon>
        <taxon>Betaproteobacteria</taxon>
        <taxon>Burkholderiales</taxon>
        <taxon>Alcaligenaceae</taxon>
        <taxon>Paenalcaligenes</taxon>
    </lineage>
</organism>
<dbReference type="InterPro" id="IPR046373">
    <property type="entry name" value="Acyl-CoA_Oxase/DH_mid-dom_sf"/>
</dbReference>
<accession>A0ABX0WT26</accession>
<reference evidence="1 2" key="1">
    <citation type="submission" date="2020-03" db="EMBL/GenBank/DDBJ databases">
        <title>Genomic Encyclopedia of Type Strains, Phase IV (KMG-IV): sequencing the most valuable type-strain genomes for metagenomic binning, comparative biology and taxonomic classification.</title>
        <authorList>
            <person name="Goeker M."/>
        </authorList>
    </citation>
    <scope>NUCLEOTIDE SEQUENCE [LARGE SCALE GENOMIC DNA]</scope>
    <source>
        <strain evidence="1 2">DSM 26613</strain>
    </source>
</reference>
<evidence type="ECO:0000313" key="2">
    <source>
        <dbReference type="Proteomes" id="UP000783934"/>
    </source>
</evidence>
<proteinExistence type="predicted"/>